<dbReference type="InterPro" id="IPR011054">
    <property type="entry name" value="Rudment_hybrid_motif"/>
</dbReference>
<dbReference type="EMBL" id="UOEJ01000017">
    <property type="protein sequence ID" value="VAV91081.1"/>
    <property type="molecule type" value="Genomic_DNA"/>
</dbReference>
<feature type="non-terminal residue" evidence="2">
    <location>
        <position position="1"/>
    </location>
</feature>
<protein>
    <submittedName>
        <fullName evidence="2">N5-carboxyaminoimidazole ribonucleotide synthase</fullName>
        <ecNumber evidence="2">6.3.4.18</ecNumber>
    </submittedName>
</protein>
<dbReference type="InterPro" id="IPR040686">
    <property type="entry name" value="PurK_C"/>
</dbReference>
<dbReference type="EC" id="6.3.4.18" evidence="2"/>
<gene>
    <name evidence="2" type="ORF">MNBD_ALPHA01-111</name>
</gene>
<reference evidence="2" key="1">
    <citation type="submission" date="2018-06" db="EMBL/GenBank/DDBJ databases">
        <authorList>
            <person name="Zhirakovskaya E."/>
        </authorList>
    </citation>
    <scope>NUCLEOTIDE SEQUENCE</scope>
</reference>
<dbReference type="Gene3D" id="3.30.470.20">
    <property type="entry name" value="ATP-grasp fold, B domain"/>
    <property type="match status" value="1"/>
</dbReference>
<dbReference type="Pfam" id="PF17769">
    <property type="entry name" value="PurK_C"/>
    <property type="match status" value="1"/>
</dbReference>
<dbReference type="GO" id="GO:0034028">
    <property type="term" value="F:5-(carboxyamino)imidazole ribonucleotide synthase activity"/>
    <property type="evidence" value="ECO:0007669"/>
    <property type="project" value="UniProtKB-EC"/>
</dbReference>
<feature type="domain" description="Phosphoribosylaminoimidazole carboxylase C-terminal" evidence="1">
    <location>
        <begin position="4"/>
        <end position="50"/>
    </location>
</feature>
<proteinExistence type="predicted"/>
<keyword evidence="2" id="KW-0436">Ligase</keyword>
<name>A0A3B0RGT5_9ZZZZ</name>
<dbReference type="SUPFAM" id="SSF51246">
    <property type="entry name" value="Rudiment single hybrid motif"/>
    <property type="match status" value="1"/>
</dbReference>
<evidence type="ECO:0000313" key="2">
    <source>
        <dbReference type="EMBL" id="VAV91081.1"/>
    </source>
</evidence>
<organism evidence="2">
    <name type="scientific">hydrothermal vent metagenome</name>
    <dbReference type="NCBI Taxonomy" id="652676"/>
    <lineage>
        <taxon>unclassified sequences</taxon>
        <taxon>metagenomes</taxon>
        <taxon>ecological metagenomes</taxon>
    </lineage>
</organism>
<sequence>GRAEMKNLIGDDILDRDLYLKDPDANFHHYGKLHARPGRKMGHVTRILPTVK</sequence>
<dbReference type="AlphaFoldDB" id="A0A3B0RGT5"/>
<accession>A0A3B0RGT5</accession>
<evidence type="ECO:0000259" key="1">
    <source>
        <dbReference type="Pfam" id="PF17769"/>
    </source>
</evidence>